<comment type="caution">
    <text evidence="1">The sequence shown here is derived from an EMBL/GenBank/DDBJ whole genome shotgun (WGS) entry which is preliminary data.</text>
</comment>
<dbReference type="AlphaFoldDB" id="A0A9P0ZYV4"/>
<keyword evidence="2" id="KW-1185">Reference proteome</keyword>
<accession>A0A9P0ZYV4</accession>
<evidence type="ECO:0000313" key="2">
    <source>
        <dbReference type="Proteomes" id="UP001152484"/>
    </source>
</evidence>
<dbReference type="EMBL" id="CAMAPE010000082">
    <property type="protein sequence ID" value="CAH9119991.1"/>
    <property type="molecule type" value="Genomic_DNA"/>
</dbReference>
<protein>
    <submittedName>
        <fullName evidence="1">Uncharacterized protein</fullName>
    </submittedName>
</protein>
<sequence length="276" mass="30614">MGCTNNIPPILDRSDKEKGKMTVEAGHFVTRSRVRADAEAERLHKKSRHDDASKVVVLVDVSDDETNIPSEQNAAHPPLKSEINNLTSGLIEFSRVRPHAESRMLFGQTASSIWCILISPHMRSLRTCSRAAYEWQGRVVVKLKVESNDLLKNAKGWVARLQKKADTAHKLVRENASLQEKLKGRDGELQMLRAQLAVAESAGVAVHRVGAHGATLAYVSKIKTTGSTEFQRSTAFRNALQIAAKKQFLRFIVEHLAQCEDPYLGSIDLLKGSREG</sequence>
<name>A0A9P0ZYV4_CUSEU</name>
<reference evidence="1" key="1">
    <citation type="submission" date="2022-07" db="EMBL/GenBank/DDBJ databases">
        <authorList>
            <person name="Macas J."/>
            <person name="Novak P."/>
            <person name="Neumann P."/>
        </authorList>
    </citation>
    <scope>NUCLEOTIDE SEQUENCE</scope>
</reference>
<gene>
    <name evidence="1" type="ORF">CEURO_LOCUS22561</name>
</gene>
<dbReference type="Proteomes" id="UP001152484">
    <property type="component" value="Unassembled WGS sequence"/>
</dbReference>
<organism evidence="1 2">
    <name type="scientific">Cuscuta europaea</name>
    <name type="common">European dodder</name>
    <dbReference type="NCBI Taxonomy" id="41803"/>
    <lineage>
        <taxon>Eukaryota</taxon>
        <taxon>Viridiplantae</taxon>
        <taxon>Streptophyta</taxon>
        <taxon>Embryophyta</taxon>
        <taxon>Tracheophyta</taxon>
        <taxon>Spermatophyta</taxon>
        <taxon>Magnoliopsida</taxon>
        <taxon>eudicotyledons</taxon>
        <taxon>Gunneridae</taxon>
        <taxon>Pentapetalae</taxon>
        <taxon>asterids</taxon>
        <taxon>lamiids</taxon>
        <taxon>Solanales</taxon>
        <taxon>Convolvulaceae</taxon>
        <taxon>Cuscuteae</taxon>
        <taxon>Cuscuta</taxon>
        <taxon>Cuscuta subgen. Cuscuta</taxon>
    </lineage>
</organism>
<evidence type="ECO:0000313" key="1">
    <source>
        <dbReference type="EMBL" id="CAH9119991.1"/>
    </source>
</evidence>
<proteinExistence type="predicted"/>